<sequence length="449" mass="50805">MIYQNNPCLAKDITYRLDRQQVIFITPSESFTIDFENEIMAQAAGDILKHLTDADINVPALNERLGSAMQPYTVNDFLSMLDEQHLLSDAQSVNDVISGKAFICEIENYYYNIVLPAFEQDEFSRKVFTKTIDDAALKRWSVEYYHVTRAAERVLTASLRDYGNDDLTMAIRDFFFDEVGHEKLLRRSLLGFGMSDEEIESTSPHLCTEATMAMLLKAAHFHLPTFVTLVALMEGTSEESQAYIDVLENSGLAPEAIRSQIVHEKINIEGEHGNEGREIFSHINALSVNDLVIAKKAVREFYAIRRAITPWLLGGISFAGVDKVLFLQTLSEMLPQLKMSTLPIAIPRATLSQSDKLVKTLCTLKQLPVVEFDINKDEELLMLMLENVLWKTACTDLARYTNTLEWLEQLVQGTVSDYREEDIIGSIWNAWHALPSLPLVDAGQLLEQL</sequence>
<proteinExistence type="predicted"/>
<dbReference type="Gene3D" id="1.20.910.10">
    <property type="entry name" value="Heme oxygenase-like"/>
    <property type="match status" value="1"/>
</dbReference>
<dbReference type="Pfam" id="PF14518">
    <property type="entry name" value="Haem_oxygenas_2"/>
    <property type="match status" value="1"/>
</dbReference>
<dbReference type="EMBL" id="AP019533">
    <property type="protein sequence ID" value="BBI94292.1"/>
    <property type="molecule type" value="Genomic_DNA"/>
</dbReference>
<protein>
    <recommendedName>
        <fullName evidence="2">Thiaminase-2/PQQC domain-containing protein</fullName>
    </recommendedName>
</protein>
<dbReference type="InterPro" id="IPR016084">
    <property type="entry name" value="Haem_Oase-like_multi-hlx"/>
</dbReference>
<gene>
    <name evidence="1" type="ORF">MRY18106EAS_08240</name>
</gene>
<name>A0A455VLT3_ENTAS</name>
<dbReference type="AlphaFoldDB" id="A0A455VLT3"/>
<evidence type="ECO:0000313" key="1">
    <source>
        <dbReference type="EMBL" id="BBI94292.1"/>
    </source>
</evidence>
<organism evidence="1">
    <name type="scientific">Enterobacter asburiae</name>
    <dbReference type="NCBI Taxonomy" id="61645"/>
    <lineage>
        <taxon>Bacteria</taxon>
        <taxon>Pseudomonadati</taxon>
        <taxon>Pseudomonadota</taxon>
        <taxon>Gammaproteobacteria</taxon>
        <taxon>Enterobacterales</taxon>
        <taxon>Enterobacteriaceae</taxon>
        <taxon>Enterobacter</taxon>
        <taxon>Enterobacter cloacae complex</taxon>
    </lineage>
</organism>
<dbReference type="SUPFAM" id="SSF48613">
    <property type="entry name" value="Heme oxygenase-like"/>
    <property type="match status" value="1"/>
</dbReference>
<accession>A0A455VLT3</accession>
<dbReference type="RefSeq" id="WP_198886327.1">
    <property type="nucleotide sequence ID" value="NZ_JAEKKB010000003.1"/>
</dbReference>
<evidence type="ECO:0008006" key="2">
    <source>
        <dbReference type="Google" id="ProtNLM"/>
    </source>
</evidence>
<reference evidence="1" key="1">
    <citation type="submission" date="2019-03" db="EMBL/GenBank/DDBJ databases">
        <title>Complete genome sequences of Enterobacter asburiae str. MRY18-106 isolated from a patient in Japan.</title>
        <authorList>
            <person name="Sekizuka T."/>
            <person name="Matsui M."/>
            <person name="Takara T."/>
            <person name="Uechi A."/>
            <person name="Harakuni M."/>
            <person name="Kimura T."/>
            <person name="Suzuki S."/>
            <person name="Kuroda M."/>
        </authorList>
    </citation>
    <scope>NUCLEOTIDE SEQUENCE</scope>
    <source>
        <strain evidence="1">MRY18-106</strain>
    </source>
</reference>